<keyword evidence="2" id="KW-0732">Signal</keyword>
<keyword evidence="5" id="KW-1185">Reference proteome</keyword>
<dbReference type="InterPro" id="IPR006598">
    <property type="entry name" value="CAP10"/>
</dbReference>
<evidence type="ECO:0000256" key="2">
    <source>
        <dbReference type="SAM" id="SignalP"/>
    </source>
</evidence>
<dbReference type="OrthoDB" id="541052at2759"/>
<dbReference type="PANTHER" id="PTHR12203:SF104">
    <property type="entry name" value="PROTEIN CAP1, PUTATIVE (AFU_ORTHOLOGUE AFUA_1G05595)-RELATED"/>
    <property type="match status" value="1"/>
</dbReference>
<feature type="signal peptide" evidence="2">
    <location>
        <begin position="1"/>
        <end position="25"/>
    </location>
</feature>
<dbReference type="InterPro" id="IPR051091">
    <property type="entry name" value="O-Glucosyltr/Glycosyltrsf_90"/>
</dbReference>
<dbReference type="AlphaFoldDB" id="A0A9W9EML9"/>
<feature type="chain" id="PRO_5040752560" description="Glycosyl transferase CAP10 domain-containing protein" evidence="2">
    <location>
        <begin position="26"/>
        <end position="670"/>
    </location>
</feature>
<sequence length="670" mass="77187">MLSIRLHRIQRWLMVAIQSLHVAAANRVQSLRADTANATESLRGGTYHLPWAKYRYQILDDAREKSTIYYAQARRRPWVTAAFATFILLILLVLASGPSTPATLYKPFLAFDDGSCDHPVFRIAMEAQKSFNATLEKQSQSLDEAIAEYQRRYRMPPPPHFDKWYEFARERKVVLIDEYDGIYHALLPFWGVSPSVIRARTRQDLGFANVMMGVSVRNGRAIHLFDGQGEYQQSATMAILEKFSQWLPDMDLAFNVHDEPRVVVPHEELQRMVSSGREAHGRLARNVSLINEFSRSKDVVDPIPEVTTSRYNNIERQETWLASRLSCPPDSPARSLDGDAPDDTASYAVEPLGFVWNQTAFSDICKNPSLRHRLGVFERPNAFKITSELSAVFSMSRPSSFQDIVVPSPWYHQDVTAFDEGHSVAWEDKIHDLYWRGGDSGGHSRGGSWRNLIRQRVIGNLTHPTSPRYILRPKNETSLASCTFGGKGNGWEAHKVRATNSSRLFNTKFTRFENCDDDCFEATEFLGEAERDSQDEAWKHRYLLDMDGHAYSGRFYAFMRSKSLPMKLSLFREWHESVLIPWVHYVPLSKDTNEYTELLRYFEEDVSGRNMSKSIAQEGRDWAYKAVRNEDMEVYMFRLFLEFARVQDDNRESLGYHIDPSQPSPDIWEP</sequence>
<proteinExistence type="predicted"/>
<evidence type="ECO:0000313" key="4">
    <source>
        <dbReference type="EMBL" id="KAJ5084535.1"/>
    </source>
</evidence>
<reference evidence="4" key="2">
    <citation type="journal article" date="2023" name="IMA Fungus">
        <title>Comparative genomic study of the Penicillium genus elucidates a diverse pangenome and 15 lateral gene transfer events.</title>
        <authorList>
            <person name="Petersen C."/>
            <person name="Sorensen T."/>
            <person name="Nielsen M.R."/>
            <person name="Sondergaard T.E."/>
            <person name="Sorensen J.L."/>
            <person name="Fitzpatrick D.A."/>
            <person name="Frisvad J.C."/>
            <person name="Nielsen K.L."/>
        </authorList>
    </citation>
    <scope>NUCLEOTIDE SEQUENCE</scope>
    <source>
        <strain evidence="4">IBT 34128</strain>
    </source>
</reference>
<evidence type="ECO:0000313" key="5">
    <source>
        <dbReference type="Proteomes" id="UP001141434"/>
    </source>
</evidence>
<dbReference type="RefSeq" id="XP_056507932.1">
    <property type="nucleotide sequence ID" value="XM_056659639.1"/>
</dbReference>
<keyword evidence="1" id="KW-1133">Transmembrane helix</keyword>
<dbReference type="GeneID" id="81398808"/>
<reference evidence="4" key="1">
    <citation type="submission" date="2022-11" db="EMBL/GenBank/DDBJ databases">
        <authorList>
            <person name="Petersen C."/>
        </authorList>
    </citation>
    <scope>NUCLEOTIDE SEQUENCE</scope>
    <source>
        <strain evidence="4">IBT 34128</strain>
    </source>
</reference>
<dbReference type="SMART" id="SM00672">
    <property type="entry name" value="CAP10"/>
    <property type="match status" value="1"/>
</dbReference>
<gene>
    <name evidence="4" type="ORF">NUU61_009114</name>
</gene>
<accession>A0A9W9EML9</accession>
<name>A0A9W9EML9_9EURO</name>
<feature type="domain" description="Glycosyl transferase CAP10" evidence="3">
    <location>
        <begin position="348"/>
        <end position="650"/>
    </location>
</feature>
<dbReference type="PANTHER" id="PTHR12203">
    <property type="entry name" value="KDEL LYS-ASP-GLU-LEU CONTAINING - RELATED"/>
    <property type="match status" value="1"/>
</dbReference>
<dbReference type="EMBL" id="JAPMSZ010000011">
    <property type="protein sequence ID" value="KAJ5084535.1"/>
    <property type="molecule type" value="Genomic_DNA"/>
</dbReference>
<feature type="transmembrane region" description="Helical" evidence="1">
    <location>
        <begin position="78"/>
        <end position="97"/>
    </location>
</feature>
<dbReference type="Proteomes" id="UP001141434">
    <property type="component" value="Unassembled WGS sequence"/>
</dbReference>
<evidence type="ECO:0000259" key="3">
    <source>
        <dbReference type="SMART" id="SM00672"/>
    </source>
</evidence>
<protein>
    <recommendedName>
        <fullName evidence="3">Glycosyl transferase CAP10 domain-containing protein</fullName>
    </recommendedName>
</protein>
<evidence type="ECO:0000256" key="1">
    <source>
        <dbReference type="SAM" id="Phobius"/>
    </source>
</evidence>
<dbReference type="Pfam" id="PF05686">
    <property type="entry name" value="Glyco_transf_90"/>
    <property type="match status" value="1"/>
</dbReference>
<comment type="caution">
    <text evidence="4">The sequence shown here is derived from an EMBL/GenBank/DDBJ whole genome shotgun (WGS) entry which is preliminary data.</text>
</comment>
<organism evidence="4 5">
    <name type="scientific">Penicillium alfredii</name>
    <dbReference type="NCBI Taxonomy" id="1506179"/>
    <lineage>
        <taxon>Eukaryota</taxon>
        <taxon>Fungi</taxon>
        <taxon>Dikarya</taxon>
        <taxon>Ascomycota</taxon>
        <taxon>Pezizomycotina</taxon>
        <taxon>Eurotiomycetes</taxon>
        <taxon>Eurotiomycetidae</taxon>
        <taxon>Eurotiales</taxon>
        <taxon>Aspergillaceae</taxon>
        <taxon>Penicillium</taxon>
    </lineage>
</organism>
<keyword evidence="1" id="KW-0472">Membrane</keyword>
<keyword evidence="1" id="KW-0812">Transmembrane</keyword>